<accession>A0A8S1UC91</accession>
<dbReference type="GO" id="GO:0005085">
    <property type="term" value="F:guanyl-nucleotide exchange factor activity"/>
    <property type="evidence" value="ECO:0007669"/>
    <property type="project" value="TreeGrafter"/>
</dbReference>
<gene>
    <name evidence="3" type="ORF">PPENT_87.1.T0360102</name>
</gene>
<evidence type="ECO:0008006" key="5">
    <source>
        <dbReference type="Google" id="ProtNLM"/>
    </source>
</evidence>
<protein>
    <recommendedName>
        <fullName evidence="5">EIF-2B GDP-GTP exchange factor subunit alpha</fullName>
    </recommendedName>
</protein>
<dbReference type="OrthoDB" id="10249309at2759"/>
<name>A0A8S1UC91_9CILI</name>
<evidence type="ECO:0000256" key="2">
    <source>
        <dbReference type="RuleBase" id="RU003814"/>
    </source>
</evidence>
<reference evidence="3" key="1">
    <citation type="submission" date="2021-01" db="EMBL/GenBank/DDBJ databases">
        <authorList>
            <consortium name="Genoscope - CEA"/>
            <person name="William W."/>
        </authorList>
    </citation>
    <scope>NUCLEOTIDE SEQUENCE</scope>
</reference>
<dbReference type="Proteomes" id="UP000689195">
    <property type="component" value="Unassembled WGS sequence"/>
</dbReference>
<dbReference type="InterPro" id="IPR000649">
    <property type="entry name" value="IF-2B-related"/>
</dbReference>
<dbReference type="PANTHER" id="PTHR45860:SF1">
    <property type="entry name" value="TRANSLATION INITIATION FACTOR EIF-2B SUBUNIT ALPHA"/>
    <property type="match status" value="1"/>
</dbReference>
<evidence type="ECO:0000313" key="3">
    <source>
        <dbReference type="EMBL" id="CAD8161302.1"/>
    </source>
</evidence>
<dbReference type="AlphaFoldDB" id="A0A8S1UC91"/>
<organism evidence="3 4">
    <name type="scientific">Paramecium pentaurelia</name>
    <dbReference type="NCBI Taxonomy" id="43138"/>
    <lineage>
        <taxon>Eukaryota</taxon>
        <taxon>Sar</taxon>
        <taxon>Alveolata</taxon>
        <taxon>Ciliophora</taxon>
        <taxon>Intramacronucleata</taxon>
        <taxon>Oligohymenophorea</taxon>
        <taxon>Peniculida</taxon>
        <taxon>Parameciidae</taxon>
        <taxon>Paramecium</taxon>
    </lineage>
</organism>
<evidence type="ECO:0000313" key="4">
    <source>
        <dbReference type="Proteomes" id="UP000689195"/>
    </source>
</evidence>
<dbReference type="PANTHER" id="PTHR45860">
    <property type="entry name" value="TRANSLATION INITIATION FACTOR EIF-2B SUBUNIT ALPHA"/>
    <property type="match status" value="1"/>
</dbReference>
<dbReference type="GO" id="GO:0005851">
    <property type="term" value="C:eukaryotic translation initiation factor 2B complex"/>
    <property type="evidence" value="ECO:0007669"/>
    <property type="project" value="TreeGrafter"/>
</dbReference>
<keyword evidence="4" id="KW-1185">Reference proteome</keyword>
<comment type="similarity">
    <text evidence="1 2">Belongs to the eIF-2B alpha/beta/delta subunits family.</text>
</comment>
<dbReference type="InterPro" id="IPR051501">
    <property type="entry name" value="eIF2B_alpha/beta/delta"/>
</dbReference>
<sequence>MNLSFQSKSDSMSITLKKVLDEFTQLNETTKEHYAVILIKVMINLIKNSKEMTMQGLTHEIKTAGEYLINNAQAGHGRSELVLRSTQTIYQHYISKGLQHSKADSMEALQSSLIEISQELIDIIIRSKDNIKTQCLKFFNNRFKVLVVGYSNVVIYSLIEAFKAGIVMQIYIPECRPKSEGIETYRQLTEIGYPCKLIFDSAIGQVMENIDMVLTGAEAVVENGGIINRVGTYTTAICAKFLEKTILCFSRKFQIYTFIPFIIKRLNQEEPQFSEKLKLPENLDFINPLCDYTPPDLITLLFTDLGVFTPSAVSEELILIFNT</sequence>
<dbReference type="GO" id="GO:0003743">
    <property type="term" value="F:translation initiation factor activity"/>
    <property type="evidence" value="ECO:0007669"/>
    <property type="project" value="TreeGrafter"/>
</dbReference>
<dbReference type="EMBL" id="CAJJDO010000036">
    <property type="protein sequence ID" value="CAD8161302.1"/>
    <property type="molecule type" value="Genomic_DNA"/>
</dbReference>
<dbReference type="Pfam" id="PF01008">
    <property type="entry name" value="IF-2B"/>
    <property type="match status" value="1"/>
</dbReference>
<proteinExistence type="inferred from homology"/>
<evidence type="ECO:0000256" key="1">
    <source>
        <dbReference type="ARBA" id="ARBA00007251"/>
    </source>
</evidence>
<comment type="caution">
    <text evidence="3">The sequence shown here is derived from an EMBL/GenBank/DDBJ whole genome shotgun (WGS) entry which is preliminary data.</text>
</comment>